<evidence type="ECO:0000256" key="1">
    <source>
        <dbReference type="ARBA" id="ARBA00022500"/>
    </source>
</evidence>
<keyword evidence="1" id="KW-0145">Chemotaxis</keyword>
<feature type="transmembrane region" description="Helical" evidence="2">
    <location>
        <begin position="268"/>
        <end position="291"/>
    </location>
</feature>
<organism evidence="3 4">
    <name type="scientific">Roseburia zhanii</name>
    <dbReference type="NCBI Taxonomy" id="2763064"/>
    <lineage>
        <taxon>Bacteria</taxon>
        <taxon>Bacillati</taxon>
        <taxon>Bacillota</taxon>
        <taxon>Clostridia</taxon>
        <taxon>Lachnospirales</taxon>
        <taxon>Lachnospiraceae</taxon>
        <taxon>Roseburia</taxon>
    </lineage>
</organism>
<evidence type="ECO:0000313" key="4">
    <source>
        <dbReference type="Proteomes" id="UP000606720"/>
    </source>
</evidence>
<name>A0A923LP96_9FIRM</name>
<keyword evidence="2" id="KW-0812">Transmembrane</keyword>
<dbReference type="AlphaFoldDB" id="A0A923LP96"/>
<dbReference type="GO" id="GO:0006935">
    <property type="term" value="P:chemotaxis"/>
    <property type="evidence" value="ECO:0007669"/>
    <property type="project" value="UniProtKB-KW"/>
</dbReference>
<dbReference type="InterPro" id="IPR037257">
    <property type="entry name" value="T2SS_E_N_sf"/>
</dbReference>
<keyword evidence="4" id="KW-1185">Reference proteome</keyword>
<dbReference type="RefSeq" id="WP_186866616.1">
    <property type="nucleotide sequence ID" value="NZ_JACOPH010000003.1"/>
</dbReference>
<gene>
    <name evidence="3" type="ORF">H8S17_06075</name>
</gene>
<dbReference type="Proteomes" id="UP000606720">
    <property type="component" value="Unassembled WGS sequence"/>
</dbReference>
<comment type="caution">
    <text evidence="3">The sequence shown here is derived from an EMBL/GenBank/DDBJ whole genome shotgun (WGS) entry which is preliminary data.</text>
</comment>
<dbReference type="EMBL" id="JACOPH010000003">
    <property type="protein sequence ID" value="MBC5713786.1"/>
    <property type="molecule type" value="Genomic_DNA"/>
</dbReference>
<evidence type="ECO:0000313" key="3">
    <source>
        <dbReference type="EMBL" id="MBC5713786.1"/>
    </source>
</evidence>
<reference evidence="3" key="1">
    <citation type="submission" date="2020-08" db="EMBL/GenBank/DDBJ databases">
        <title>Genome public.</title>
        <authorList>
            <person name="Liu C."/>
            <person name="Sun Q."/>
        </authorList>
    </citation>
    <scope>NUCLEOTIDE SEQUENCE</scope>
    <source>
        <strain evidence="3">BX1005</strain>
    </source>
</reference>
<keyword evidence="2" id="KW-0472">Membrane</keyword>
<dbReference type="SUPFAM" id="SSF103039">
    <property type="entry name" value="CheC-like"/>
    <property type="match status" value="1"/>
</dbReference>
<protein>
    <submittedName>
        <fullName evidence="3">Chemotaxis protein CheX</fullName>
    </submittedName>
</protein>
<keyword evidence="2" id="KW-1133">Transmembrane helix</keyword>
<sequence>MYSQFFGNYLLSKHIIPADKLISAIENLHTKHIKLGTLAIHAGLMTAAQVDAIVIRQTHEDKRFGELAIEEGYLTREQVNSLLDQQTPDYLLIGQYLVDNGTLTNAQLEDLISSYQAENKISNLEHTNIQKENLQTLIRNLFLITDTELSENLFKYLTLLFNNLIRFIGEDFAPLNPSVCKEYLTSQCSTQIINGEFSMTSYFDMQEDTAIIFASRYVKEKFEEYDEYVQASIEDFLNLHNGLFNVNVSNDDSIELFLNPPVSMENTLISSASNMILLPIMYPFGILNFLIKL</sequence>
<dbReference type="SUPFAM" id="SSF160246">
    <property type="entry name" value="EspE N-terminal domain-like"/>
    <property type="match status" value="1"/>
</dbReference>
<accession>A0A923LP96</accession>
<proteinExistence type="predicted"/>
<evidence type="ECO:0000256" key="2">
    <source>
        <dbReference type="SAM" id="Phobius"/>
    </source>
</evidence>
<dbReference type="Gene3D" id="3.40.1550.10">
    <property type="entry name" value="CheC-like"/>
    <property type="match status" value="1"/>
</dbReference>
<dbReference type="InterPro" id="IPR028976">
    <property type="entry name" value="CheC-like_sf"/>
</dbReference>